<accession>A0A2I0JCP6</accession>
<comment type="caution">
    <text evidence="2">The sequence shown here is derived from an EMBL/GenBank/DDBJ whole genome shotgun (WGS) entry which is preliminary data.</text>
</comment>
<evidence type="ECO:0000313" key="2">
    <source>
        <dbReference type="EMBL" id="PKI54019.1"/>
    </source>
</evidence>
<keyword evidence="3" id="KW-1185">Reference proteome</keyword>
<sequence length="55" mass="6288">MRDKSTYEQRVKEYCERYAKPEDIGAAPEEESSDEELSEDDFASSDEEVVGKPDP</sequence>
<dbReference type="Proteomes" id="UP000233551">
    <property type="component" value="Unassembled WGS sequence"/>
</dbReference>
<organism evidence="2 3">
    <name type="scientific">Punica granatum</name>
    <name type="common">Pomegranate</name>
    <dbReference type="NCBI Taxonomy" id="22663"/>
    <lineage>
        <taxon>Eukaryota</taxon>
        <taxon>Viridiplantae</taxon>
        <taxon>Streptophyta</taxon>
        <taxon>Embryophyta</taxon>
        <taxon>Tracheophyta</taxon>
        <taxon>Spermatophyta</taxon>
        <taxon>Magnoliopsida</taxon>
        <taxon>eudicotyledons</taxon>
        <taxon>Gunneridae</taxon>
        <taxon>Pentapetalae</taxon>
        <taxon>rosids</taxon>
        <taxon>malvids</taxon>
        <taxon>Myrtales</taxon>
        <taxon>Lythraceae</taxon>
        <taxon>Punica</taxon>
    </lineage>
</organism>
<feature type="compositionally biased region" description="Acidic residues" evidence="1">
    <location>
        <begin position="28"/>
        <end position="48"/>
    </location>
</feature>
<dbReference type="AlphaFoldDB" id="A0A2I0JCP6"/>
<evidence type="ECO:0000256" key="1">
    <source>
        <dbReference type="SAM" id="MobiDB-lite"/>
    </source>
</evidence>
<reference evidence="2 3" key="1">
    <citation type="submission" date="2017-11" db="EMBL/GenBank/DDBJ databases">
        <title>De-novo sequencing of pomegranate (Punica granatum L.) genome.</title>
        <authorList>
            <person name="Akparov Z."/>
            <person name="Amiraslanov A."/>
            <person name="Hajiyeva S."/>
            <person name="Abbasov M."/>
            <person name="Kaur K."/>
            <person name="Hamwieh A."/>
            <person name="Solovyev V."/>
            <person name="Salamov A."/>
            <person name="Braich B."/>
            <person name="Kosarev P."/>
            <person name="Mahmoud A."/>
            <person name="Hajiyev E."/>
            <person name="Babayeva S."/>
            <person name="Izzatullayeva V."/>
            <person name="Mammadov A."/>
            <person name="Mammadov A."/>
            <person name="Sharifova S."/>
            <person name="Ojaghi J."/>
            <person name="Eynullazada K."/>
            <person name="Bayramov B."/>
            <person name="Abdulazimova A."/>
            <person name="Shahmuradov I."/>
        </authorList>
    </citation>
    <scope>NUCLEOTIDE SEQUENCE [LARGE SCALE GENOMIC DNA]</scope>
    <source>
        <strain evidence="3">cv. AG2017</strain>
        <tissue evidence="2">Leaf</tissue>
    </source>
</reference>
<proteinExistence type="predicted"/>
<evidence type="ECO:0000313" key="3">
    <source>
        <dbReference type="Proteomes" id="UP000233551"/>
    </source>
</evidence>
<dbReference type="EMBL" id="PGOL01001817">
    <property type="protein sequence ID" value="PKI54019.1"/>
    <property type="molecule type" value="Genomic_DNA"/>
</dbReference>
<dbReference type="STRING" id="22663.A0A2I0JCP6"/>
<gene>
    <name evidence="2" type="ORF">CRG98_025630</name>
</gene>
<name>A0A2I0JCP6_PUNGR</name>
<feature type="region of interest" description="Disordered" evidence="1">
    <location>
        <begin position="18"/>
        <end position="55"/>
    </location>
</feature>
<protein>
    <submittedName>
        <fullName evidence="2">Uncharacterized protein</fullName>
    </submittedName>
</protein>